<organism evidence="1 2">
    <name type="scientific">Solanum bulbocastanum</name>
    <name type="common">Wild potato</name>
    <dbReference type="NCBI Taxonomy" id="147425"/>
    <lineage>
        <taxon>Eukaryota</taxon>
        <taxon>Viridiplantae</taxon>
        <taxon>Streptophyta</taxon>
        <taxon>Embryophyta</taxon>
        <taxon>Tracheophyta</taxon>
        <taxon>Spermatophyta</taxon>
        <taxon>Magnoliopsida</taxon>
        <taxon>eudicotyledons</taxon>
        <taxon>Gunneridae</taxon>
        <taxon>Pentapetalae</taxon>
        <taxon>asterids</taxon>
        <taxon>lamiids</taxon>
        <taxon>Solanales</taxon>
        <taxon>Solanaceae</taxon>
        <taxon>Solanoideae</taxon>
        <taxon>Solaneae</taxon>
        <taxon>Solanum</taxon>
    </lineage>
</organism>
<dbReference type="Proteomes" id="UP001371456">
    <property type="component" value="Unassembled WGS sequence"/>
</dbReference>
<keyword evidence="2" id="KW-1185">Reference proteome</keyword>
<comment type="caution">
    <text evidence="1">The sequence shown here is derived from an EMBL/GenBank/DDBJ whole genome shotgun (WGS) entry which is preliminary data.</text>
</comment>
<evidence type="ECO:0000313" key="2">
    <source>
        <dbReference type="Proteomes" id="UP001371456"/>
    </source>
</evidence>
<protein>
    <submittedName>
        <fullName evidence="1">Uncharacterized protein</fullName>
    </submittedName>
</protein>
<reference evidence="1 2" key="1">
    <citation type="submission" date="2024-02" db="EMBL/GenBank/DDBJ databases">
        <title>de novo genome assembly of Solanum bulbocastanum strain 11H21.</title>
        <authorList>
            <person name="Hosaka A.J."/>
        </authorList>
    </citation>
    <scope>NUCLEOTIDE SEQUENCE [LARGE SCALE GENOMIC DNA]</scope>
    <source>
        <tissue evidence="1">Young leaves</tissue>
    </source>
</reference>
<evidence type="ECO:0000313" key="1">
    <source>
        <dbReference type="EMBL" id="KAK6803225.1"/>
    </source>
</evidence>
<gene>
    <name evidence="1" type="ORF">RDI58_001009</name>
</gene>
<name>A0AAN8UB60_SOLBU</name>
<dbReference type="AlphaFoldDB" id="A0AAN8UB60"/>
<dbReference type="EMBL" id="JBANQN010000001">
    <property type="protein sequence ID" value="KAK6803225.1"/>
    <property type="molecule type" value="Genomic_DNA"/>
</dbReference>
<sequence length="119" mass="13945">MDKPNTRPLHHIINGPHTIDEMAMTVSDIIVDGTWKKKRISELLILKEVENNIKAIYIPRNLNQVDTLTWSLTPHGFFSKSSAYKHVIDKHSMAIHNTKDNHSMIIQNTWDNNWIWSRF</sequence>
<proteinExistence type="predicted"/>
<accession>A0AAN8UB60</accession>